<name>L9W2V7_9EURY</name>
<dbReference type="PATRIC" id="fig|1227500.6.peg.4071"/>
<evidence type="ECO:0000313" key="1">
    <source>
        <dbReference type="EMBL" id="ELY42653.1"/>
    </source>
</evidence>
<reference evidence="1 2" key="1">
    <citation type="journal article" date="2014" name="PLoS Genet.">
        <title>Phylogenetically driven sequencing of extremely halophilic archaea reveals strategies for static and dynamic osmo-response.</title>
        <authorList>
            <person name="Becker E.A."/>
            <person name="Seitzer P.M."/>
            <person name="Tritt A."/>
            <person name="Larsen D."/>
            <person name="Krusor M."/>
            <person name="Yao A.I."/>
            <person name="Wu D."/>
            <person name="Madern D."/>
            <person name="Eisen J.A."/>
            <person name="Darling A.E."/>
            <person name="Facciotti M.T."/>
        </authorList>
    </citation>
    <scope>NUCLEOTIDE SEQUENCE [LARGE SCALE GENOMIC DNA]</scope>
    <source>
        <strain evidence="1 2">JCM 10635</strain>
    </source>
</reference>
<dbReference type="AlphaFoldDB" id="L9W2V7"/>
<sequence>MAEIELKAFSTQYLNRRIPDAATLCSEVAAWEQHRNKVPSAIE</sequence>
<keyword evidence="2" id="KW-1185">Reference proteome</keyword>
<accession>L9W2V7</accession>
<organism evidence="1 2">
    <name type="scientific">Natronorubrum bangense JCM 10635</name>
    <dbReference type="NCBI Taxonomy" id="1227500"/>
    <lineage>
        <taxon>Archaea</taxon>
        <taxon>Methanobacteriati</taxon>
        <taxon>Methanobacteriota</taxon>
        <taxon>Stenosarchaea group</taxon>
        <taxon>Halobacteria</taxon>
        <taxon>Halobacteriales</taxon>
        <taxon>Natrialbaceae</taxon>
        <taxon>Natronorubrum</taxon>
    </lineage>
</organism>
<gene>
    <name evidence="1" type="ORF">C494_20153</name>
</gene>
<proteinExistence type="predicted"/>
<protein>
    <submittedName>
        <fullName evidence="1">Uncharacterized protein</fullName>
    </submittedName>
</protein>
<dbReference type="Proteomes" id="UP000011690">
    <property type="component" value="Unassembled WGS sequence"/>
</dbReference>
<dbReference type="EMBL" id="AOHY01000059">
    <property type="protein sequence ID" value="ELY42653.1"/>
    <property type="molecule type" value="Genomic_DNA"/>
</dbReference>
<evidence type="ECO:0000313" key="2">
    <source>
        <dbReference type="Proteomes" id="UP000011690"/>
    </source>
</evidence>
<comment type="caution">
    <text evidence="1">The sequence shown here is derived from an EMBL/GenBank/DDBJ whole genome shotgun (WGS) entry which is preliminary data.</text>
</comment>